<feature type="transmembrane region" description="Helical" evidence="1">
    <location>
        <begin position="80"/>
        <end position="98"/>
    </location>
</feature>
<evidence type="ECO:0000313" key="3">
    <source>
        <dbReference type="Proteomes" id="UP000238949"/>
    </source>
</evidence>
<organism evidence="2 3">
    <name type="scientific">Alteromonas alba</name>
    <dbReference type="NCBI Taxonomy" id="2079529"/>
    <lineage>
        <taxon>Bacteria</taxon>
        <taxon>Pseudomonadati</taxon>
        <taxon>Pseudomonadota</taxon>
        <taxon>Gammaproteobacteria</taxon>
        <taxon>Alteromonadales</taxon>
        <taxon>Alteromonadaceae</taxon>
        <taxon>Alteromonas/Salinimonas group</taxon>
        <taxon>Alteromonas</taxon>
    </lineage>
</organism>
<evidence type="ECO:0000256" key="1">
    <source>
        <dbReference type="SAM" id="Phobius"/>
    </source>
</evidence>
<accession>A0A2S9V4Q8</accession>
<dbReference type="AlphaFoldDB" id="A0A2S9V4Q8"/>
<keyword evidence="3" id="KW-1185">Reference proteome</keyword>
<keyword evidence="1" id="KW-0812">Transmembrane</keyword>
<dbReference type="OrthoDB" id="9980022at2"/>
<protein>
    <submittedName>
        <fullName evidence="2">Uncharacterized protein</fullName>
    </submittedName>
</protein>
<dbReference type="Proteomes" id="UP000238949">
    <property type="component" value="Unassembled WGS sequence"/>
</dbReference>
<sequence>MTAPELKLSEDRAFGLFFGCAGIGVVELLFELLIIQSSWAPVVGIVKAFIFGGVAALIPAAYAAFSFYRSKAQSSTLKSVLVISLLWFLAVAMTLAVSR</sequence>
<keyword evidence="1" id="KW-1133">Transmembrane helix</keyword>
<comment type="caution">
    <text evidence="2">The sequence shown here is derived from an EMBL/GenBank/DDBJ whole genome shotgun (WGS) entry which is preliminary data.</text>
</comment>
<dbReference type="EMBL" id="PVNP01000205">
    <property type="protein sequence ID" value="PRO71456.1"/>
    <property type="molecule type" value="Genomic_DNA"/>
</dbReference>
<feature type="transmembrane region" description="Helical" evidence="1">
    <location>
        <begin position="12"/>
        <end position="36"/>
    </location>
</feature>
<name>A0A2S9V4Q8_9ALTE</name>
<keyword evidence="1" id="KW-0472">Membrane</keyword>
<proteinExistence type="predicted"/>
<feature type="transmembrane region" description="Helical" evidence="1">
    <location>
        <begin position="48"/>
        <end position="68"/>
    </location>
</feature>
<evidence type="ECO:0000313" key="2">
    <source>
        <dbReference type="EMBL" id="PRO71456.1"/>
    </source>
</evidence>
<reference evidence="3" key="1">
    <citation type="journal article" date="2020" name="Int. J. Syst. Evol. Microbiol.">
        <title>Alteromonas alba sp. nov., a marine bacterium isolated from the seawater of the West Pacific Ocean.</title>
        <authorList>
            <person name="Sun C."/>
            <person name="Wu Y.-H."/>
            <person name="Xamxidin M."/>
            <person name="Cheng H."/>
            <person name="Xu X.-W."/>
        </authorList>
    </citation>
    <scope>NUCLEOTIDE SEQUENCE [LARGE SCALE GENOMIC DNA]</scope>
    <source>
        <strain evidence="3">190</strain>
    </source>
</reference>
<gene>
    <name evidence="2" type="ORF">C6Y40_21810</name>
</gene>
<dbReference type="RefSeq" id="WP_105936509.1">
    <property type="nucleotide sequence ID" value="NZ_PVNP01000205.1"/>
</dbReference>